<dbReference type="OrthoDB" id="5866024at2759"/>
<evidence type="ECO:0000256" key="1">
    <source>
        <dbReference type="SAM" id="MobiDB-lite"/>
    </source>
</evidence>
<feature type="compositionally biased region" description="Polar residues" evidence="1">
    <location>
        <begin position="447"/>
        <end position="459"/>
    </location>
</feature>
<keyword evidence="6" id="KW-1185">Reference proteome</keyword>
<organism evidence="5 7">
    <name type="scientific">Bursaphelenchus xylophilus</name>
    <name type="common">Pinewood nematode worm</name>
    <name type="synonym">Aphelenchoides xylophilus</name>
    <dbReference type="NCBI Taxonomy" id="6326"/>
    <lineage>
        <taxon>Eukaryota</taxon>
        <taxon>Metazoa</taxon>
        <taxon>Ecdysozoa</taxon>
        <taxon>Nematoda</taxon>
        <taxon>Chromadorea</taxon>
        <taxon>Rhabditida</taxon>
        <taxon>Tylenchina</taxon>
        <taxon>Tylenchomorpha</taxon>
        <taxon>Aphelenchoidea</taxon>
        <taxon>Aphelenchoididae</taxon>
        <taxon>Bursaphelenchus</taxon>
    </lineage>
</organism>
<dbReference type="AlphaFoldDB" id="A0A1I7SUX4"/>
<dbReference type="Proteomes" id="UP000659654">
    <property type="component" value="Unassembled WGS sequence"/>
</dbReference>
<evidence type="ECO:0000259" key="3">
    <source>
        <dbReference type="Pfam" id="PF24221"/>
    </source>
</evidence>
<keyword evidence="2" id="KW-0472">Membrane</keyword>
<evidence type="ECO:0000313" key="5">
    <source>
        <dbReference type="Proteomes" id="UP000095284"/>
    </source>
</evidence>
<feature type="region of interest" description="Disordered" evidence="1">
    <location>
        <begin position="444"/>
        <end position="468"/>
    </location>
</feature>
<dbReference type="Proteomes" id="UP000582659">
    <property type="component" value="Unassembled WGS sequence"/>
</dbReference>
<dbReference type="EMBL" id="CAJFDI010000005">
    <property type="protein sequence ID" value="CAD5232789.1"/>
    <property type="molecule type" value="Genomic_DNA"/>
</dbReference>
<feature type="transmembrane region" description="Helical" evidence="2">
    <location>
        <begin position="863"/>
        <end position="889"/>
    </location>
</feature>
<protein>
    <submittedName>
        <fullName evidence="4">(pine wood nematode) hypothetical protein</fullName>
    </submittedName>
</protein>
<dbReference type="Pfam" id="PF24221">
    <property type="entry name" value="Fn3_nematode"/>
    <property type="match status" value="1"/>
</dbReference>
<feature type="domain" description="Fibronectin type-III" evidence="3">
    <location>
        <begin position="260"/>
        <end position="380"/>
    </location>
</feature>
<dbReference type="InterPro" id="IPR057131">
    <property type="entry name" value="Fn3_nem"/>
</dbReference>
<dbReference type="Proteomes" id="UP000095284">
    <property type="component" value="Unplaced"/>
</dbReference>
<evidence type="ECO:0000313" key="7">
    <source>
        <dbReference type="WBParaSite" id="BXY_1684800.1"/>
    </source>
</evidence>
<reference evidence="4" key="2">
    <citation type="submission" date="2020-09" db="EMBL/GenBank/DDBJ databases">
        <authorList>
            <person name="Kikuchi T."/>
        </authorList>
    </citation>
    <scope>NUCLEOTIDE SEQUENCE</scope>
    <source>
        <strain evidence="4">Ka4C1</strain>
    </source>
</reference>
<reference evidence="7" key="1">
    <citation type="submission" date="2016-11" db="UniProtKB">
        <authorList>
            <consortium name="WormBaseParasite"/>
        </authorList>
    </citation>
    <scope>IDENTIFICATION</scope>
</reference>
<dbReference type="EMBL" id="CAJFCV020000005">
    <property type="protein sequence ID" value="CAG9125782.1"/>
    <property type="molecule type" value="Genomic_DNA"/>
</dbReference>
<name>A0A1I7SUX4_BURXY</name>
<feature type="region of interest" description="Disordered" evidence="1">
    <location>
        <begin position="575"/>
        <end position="626"/>
    </location>
</feature>
<gene>
    <name evidence="4" type="ORF">BXYJ_LOCUS12880</name>
</gene>
<accession>A0A1I7SUX4</accession>
<proteinExistence type="predicted"/>
<keyword evidence="2" id="KW-1133">Transmembrane helix</keyword>
<evidence type="ECO:0000313" key="6">
    <source>
        <dbReference type="Proteomes" id="UP000659654"/>
    </source>
</evidence>
<keyword evidence="2" id="KW-0812">Transmembrane</keyword>
<feature type="compositionally biased region" description="Low complexity" evidence="1">
    <location>
        <begin position="607"/>
        <end position="624"/>
    </location>
</feature>
<evidence type="ECO:0000313" key="4">
    <source>
        <dbReference type="EMBL" id="CAD5232789.1"/>
    </source>
</evidence>
<sequence length="943" mass="104375">MKCVTAGTPKAVYCNCPLSLELQPCEMVTEEMLKKNTVNTVPQVETVYKDVRTVLIKMEPYNGAFIYIFEFSTISGEAEHWSFAGASSSPSIQFNVPDACRDYQFRTMIVLRSTDPSLQLVTFRPRAIPVELPKFVVPPESIHLDPPRQSSDNQSIHAFVTWQNPLGYDDADIYGYEQPVAYPISCQTPEDRLTQPRVELIEGGARMHLNLPIGVLSEKCRIFIEVRMLPRCVRIDSFDIQASIEINCEQFPNLRYCQKEQTPQCVSLIDVWGKEGKAMVVWQKPETEPMYYVLKYGMGEQRGARPFIARKILQGEEIKIAGNQTHAELVARPGIEYGLQICGIYSQGRNKPPFEVAQVIPFICAECPSDALDCIDCAKIEDAPLRPFVPVVECQGKDNCTNVNKEFISKNEATLGVLTQTAENGPNFSSNLDNLTDTLARVDKDPQNQSLNVDLPSTESPRRHSISTEFLKHREPVPHTVASSSSEGIEDITLNSAEGSGNGIVGRAFGEKVRGRFVDPAGDTTALQELSPLPTTELTMEMDGTFERDIPRGVRVTGKPSNKVVSTARKTVTPLTTTVTAPIPSSSQPLESSDEIRRSQPTKSIVSTTTPLTSTSGGAETTTTRPLVGEVSFVSISQPSVQATTEKPVKADGVRLHQQTAGPHKKPGKKSCKQKSGIICEFGCLDDLRCNCDMAEANTACIRGLLCPKVNDLQVVYDKKSKTLKMFSKTVAELIRNAQDYDKLYLEFGELASKQSRGQKNGYAFVKGRAKEHSMISIENAVDVFDKTAFALKVAEPLNYQDKEYGLAVCALNSTLVPVLVDSVLAEQSMFNDNSVASFTQSLLAPVELREETISRDESHRSFLIFLGPAFLVLGVLIFGVTIVCMGMIRRRDSAAARMRRRGLLRSQSGMQFTAYRPTLGVSPSSLYSDNTSRYYMTRNVHF</sequence>
<evidence type="ECO:0000256" key="2">
    <source>
        <dbReference type="SAM" id="Phobius"/>
    </source>
</evidence>
<dbReference type="WBParaSite" id="BXY_1684800.1">
    <property type="protein sequence ID" value="BXY_1684800.1"/>
    <property type="gene ID" value="BXY_1684800"/>
</dbReference>